<evidence type="ECO:0000313" key="12">
    <source>
        <dbReference type="Proteomes" id="UP000185109"/>
    </source>
</evidence>
<evidence type="ECO:0000256" key="2">
    <source>
        <dbReference type="ARBA" id="ARBA00010617"/>
    </source>
</evidence>
<dbReference type="SUPFAM" id="SSF48264">
    <property type="entry name" value="Cytochrome P450"/>
    <property type="match status" value="1"/>
</dbReference>
<comment type="function">
    <text evidence="8">Cytochromes P450 are a group of heme-thiolate monooxygenases. They oxidize a variety of structurally unrelated compounds, including steroids, fatty acids, and xenobiotics.</text>
</comment>
<evidence type="ECO:0000256" key="4">
    <source>
        <dbReference type="ARBA" id="ARBA00022723"/>
    </source>
</evidence>
<dbReference type="Pfam" id="PF13459">
    <property type="entry name" value="Fer4_15"/>
    <property type="match status" value="1"/>
</dbReference>
<dbReference type="Proteomes" id="UP000185109">
    <property type="component" value="Plasmid pRsp8C3b"/>
</dbReference>
<dbReference type="InterPro" id="IPR001128">
    <property type="entry name" value="Cyt_P450"/>
</dbReference>
<dbReference type="GO" id="GO:0016705">
    <property type="term" value="F:oxidoreductase activity, acting on paired donors, with incorporation or reduction of molecular oxygen"/>
    <property type="evidence" value="ECO:0007669"/>
    <property type="project" value="InterPro"/>
</dbReference>
<evidence type="ECO:0000256" key="10">
    <source>
        <dbReference type="SAM" id="MobiDB-lite"/>
    </source>
</evidence>
<evidence type="ECO:0000256" key="3">
    <source>
        <dbReference type="ARBA" id="ARBA00022617"/>
    </source>
</evidence>
<dbReference type="Gene3D" id="1.10.630.10">
    <property type="entry name" value="Cytochrome P450"/>
    <property type="match status" value="1"/>
</dbReference>
<keyword evidence="4 9" id="KW-0479">Metal-binding</keyword>
<evidence type="ECO:0000256" key="6">
    <source>
        <dbReference type="ARBA" id="ARBA00023004"/>
    </source>
</evidence>
<gene>
    <name evidence="11" type="ORF">AM571_PB00358</name>
</gene>
<feature type="region of interest" description="Disordered" evidence="10">
    <location>
        <begin position="499"/>
        <end position="533"/>
    </location>
</feature>
<keyword evidence="5 9" id="KW-0560">Oxidoreductase</keyword>
<protein>
    <submittedName>
        <fullName evidence="11">Cytochrome P450 protein</fullName>
    </submittedName>
</protein>
<dbReference type="EMBL" id="CP017243">
    <property type="protein sequence ID" value="APO77639.1"/>
    <property type="molecule type" value="Genomic_DNA"/>
</dbReference>
<reference evidence="11 12" key="1">
    <citation type="submission" date="2016-09" db="EMBL/GenBank/DDBJ databases">
        <title>The complete genome sequences of Rhizobium gallicum, symbiovars gallicum and phaseoli, symbionts associated to common bean (Phaseolus vulgaris).</title>
        <authorList>
            <person name="Bustos P."/>
            <person name="Santamaria R.I."/>
            <person name="Perez-Carrascal O.M."/>
            <person name="Juarez S."/>
            <person name="Lozano L."/>
            <person name="Martinez-Flores I."/>
            <person name="Martinez-Romero E."/>
            <person name="Cevallos M."/>
            <person name="Romero D."/>
            <person name="Davila G."/>
            <person name="Gonzalez V."/>
        </authorList>
    </citation>
    <scope>NUCLEOTIDE SEQUENCE [LARGE SCALE GENOMIC DNA]</scope>
    <source>
        <strain evidence="11 12">8C-3</strain>
        <plasmid evidence="12">Plasmid prsp8c3b</plasmid>
    </source>
</reference>
<dbReference type="PRINTS" id="PR00359">
    <property type="entry name" value="BP450"/>
</dbReference>
<evidence type="ECO:0000256" key="9">
    <source>
        <dbReference type="RuleBase" id="RU000461"/>
    </source>
</evidence>
<evidence type="ECO:0000256" key="7">
    <source>
        <dbReference type="ARBA" id="ARBA00023033"/>
    </source>
</evidence>
<sequence length="533" mass="57731">MDVQDTTAACHDAFAELASPACIQDPYPFMRWLREHDPVHRAASGLFLLSRHADIYWAFKATGDAFRGPAPSELARYFPRAASSLSLNLLASTLAMKEPPTHTRLRRLISRDFTVGQIDNLRPSIARIVAARLDGMAPALERGEAVDLHREFALALPMLVFAELFGMPQDDVFELSAIVSAILEGLSPHASDPHLAAADVASARVKAYFGDLILRKRADPRRDIVSTLVGAHTDDADTLSDAELISMLWGMLLGGFATTAATIDHAVLAMLAYPEERHWLQGDAAGVEAFVEEVLRCEAPAMFSSIPRIAQRDIELHGVVIPKDADVRVLIAAGNRDPDAFADPDRFDPVRFYGTRPGMSSDGKIMLSFGHGIHFCLGAQLARVQLAESLPQIQARFPTLALAEQPTREPSAFLRTFRALPVRLHAQAAAEVRVVVDQDLCGTTGQCVLTLPGTFRQREPDGVAEVCMATVPQALHAAVRLAASQCPVAAIRVIESEAGDDHCTNPGPTPSPADAERHAAKDLRNPGEHDGTI</sequence>
<dbReference type="GO" id="GO:0005506">
    <property type="term" value="F:iron ion binding"/>
    <property type="evidence" value="ECO:0007669"/>
    <property type="project" value="InterPro"/>
</dbReference>
<dbReference type="PROSITE" id="PS00086">
    <property type="entry name" value="CYTOCHROME_P450"/>
    <property type="match status" value="1"/>
</dbReference>
<dbReference type="Pfam" id="PF00067">
    <property type="entry name" value="p450"/>
    <property type="match status" value="2"/>
</dbReference>
<evidence type="ECO:0000313" key="11">
    <source>
        <dbReference type="EMBL" id="APO77639.1"/>
    </source>
</evidence>
<organism evidence="11 12">
    <name type="scientific">Rhizobium etli 8C-3</name>
    <dbReference type="NCBI Taxonomy" id="538025"/>
    <lineage>
        <taxon>Bacteria</taxon>
        <taxon>Pseudomonadati</taxon>
        <taxon>Pseudomonadota</taxon>
        <taxon>Alphaproteobacteria</taxon>
        <taxon>Hyphomicrobiales</taxon>
        <taxon>Rhizobiaceae</taxon>
        <taxon>Rhizobium/Agrobacterium group</taxon>
        <taxon>Rhizobium</taxon>
    </lineage>
</organism>
<dbReference type="PRINTS" id="PR00385">
    <property type="entry name" value="P450"/>
</dbReference>
<dbReference type="InterPro" id="IPR036396">
    <property type="entry name" value="Cyt_P450_sf"/>
</dbReference>
<feature type="compositionally biased region" description="Basic and acidic residues" evidence="10">
    <location>
        <begin position="514"/>
        <end position="533"/>
    </location>
</feature>
<evidence type="ECO:0000256" key="5">
    <source>
        <dbReference type="ARBA" id="ARBA00023002"/>
    </source>
</evidence>
<dbReference type="FunFam" id="1.10.630.10:FF:000018">
    <property type="entry name" value="Cytochrome P450 monooxygenase"/>
    <property type="match status" value="1"/>
</dbReference>
<dbReference type="InterPro" id="IPR002397">
    <property type="entry name" value="Cyt_P450_B"/>
</dbReference>
<dbReference type="RefSeq" id="WP_004673819.1">
    <property type="nucleotide sequence ID" value="NZ_CP017243.1"/>
</dbReference>
<keyword evidence="6 9" id="KW-0408">Iron</keyword>
<comment type="similarity">
    <text evidence="2 9">Belongs to the cytochrome P450 family.</text>
</comment>
<evidence type="ECO:0000256" key="8">
    <source>
        <dbReference type="ARBA" id="ARBA00043906"/>
    </source>
</evidence>
<dbReference type="PANTHER" id="PTHR46696">
    <property type="entry name" value="P450, PUTATIVE (EUROFUNG)-RELATED"/>
    <property type="match status" value="1"/>
</dbReference>
<dbReference type="InterPro" id="IPR017972">
    <property type="entry name" value="Cyt_P450_CS"/>
</dbReference>
<dbReference type="SUPFAM" id="SSF54862">
    <property type="entry name" value="4Fe-4S ferredoxins"/>
    <property type="match status" value="1"/>
</dbReference>
<keyword evidence="11" id="KW-0614">Plasmid</keyword>
<dbReference type="GO" id="GO:0020037">
    <property type="term" value="F:heme binding"/>
    <property type="evidence" value="ECO:0007669"/>
    <property type="project" value="InterPro"/>
</dbReference>
<name>A0A1L5PBS5_RHIET</name>
<dbReference type="AlphaFoldDB" id="A0A1L5PBS5"/>
<accession>A0A1L5PBS5</accession>
<proteinExistence type="inferred from homology"/>
<geneLocation type="plasmid" evidence="12">
    <name>prsp8c3b</name>
</geneLocation>
<evidence type="ECO:0000256" key="1">
    <source>
        <dbReference type="ARBA" id="ARBA00001971"/>
    </source>
</evidence>
<keyword evidence="7 9" id="KW-0503">Monooxygenase</keyword>
<comment type="cofactor">
    <cofactor evidence="1">
        <name>heme</name>
        <dbReference type="ChEBI" id="CHEBI:30413"/>
    </cofactor>
</comment>
<dbReference type="Gene3D" id="3.30.70.20">
    <property type="match status" value="1"/>
</dbReference>
<dbReference type="PANTHER" id="PTHR46696:SF1">
    <property type="entry name" value="CYTOCHROME P450 YJIB-RELATED"/>
    <property type="match status" value="1"/>
</dbReference>
<keyword evidence="3 9" id="KW-0349">Heme</keyword>
<dbReference type="GO" id="GO:0004497">
    <property type="term" value="F:monooxygenase activity"/>
    <property type="evidence" value="ECO:0007669"/>
    <property type="project" value="UniProtKB-KW"/>
</dbReference>